<evidence type="ECO:0000313" key="1">
    <source>
        <dbReference type="EMBL" id="TDQ31215.1"/>
    </source>
</evidence>
<accession>A0A4R6TNN7</accession>
<protein>
    <submittedName>
        <fullName evidence="1">Uncharacterized protein</fullName>
    </submittedName>
</protein>
<keyword evidence="2" id="KW-1185">Reference proteome</keyword>
<name>A0A4R6TNN7_9FLAO</name>
<dbReference type="EMBL" id="SNYI01000002">
    <property type="protein sequence ID" value="TDQ31215.1"/>
    <property type="molecule type" value="Genomic_DNA"/>
</dbReference>
<comment type="caution">
    <text evidence="1">The sequence shown here is derived from an EMBL/GenBank/DDBJ whole genome shotgun (WGS) entry which is preliminary data.</text>
</comment>
<sequence>MIRPLEEEDKSEVVGCMGTNIIEFGKTDEPGGARWGNDIKGWIDVRTFVEVAACVLSVHLSPFPKSVLKFK</sequence>
<proteinExistence type="predicted"/>
<evidence type="ECO:0000313" key="2">
    <source>
        <dbReference type="Proteomes" id="UP000295468"/>
    </source>
</evidence>
<gene>
    <name evidence="1" type="ORF">CLV82_1920</name>
</gene>
<dbReference type="Proteomes" id="UP000295468">
    <property type="component" value="Unassembled WGS sequence"/>
</dbReference>
<organism evidence="1 2">
    <name type="scientific">Zeaxanthinibacter enoshimensis</name>
    <dbReference type="NCBI Taxonomy" id="392009"/>
    <lineage>
        <taxon>Bacteria</taxon>
        <taxon>Pseudomonadati</taxon>
        <taxon>Bacteroidota</taxon>
        <taxon>Flavobacteriia</taxon>
        <taxon>Flavobacteriales</taxon>
        <taxon>Flavobacteriaceae</taxon>
        <taxon>Zeaxanthinibacter</taxon>
    </lineage>
</organism>
<reference evidence="1 2" key="1">
    <citation type="submission" date="2019-03" db="EMBL/GenBank/DDBJ databases">
        <title>Genomic Encyclopedia of Archaeal and Bacterial Type Strains, Phase II (KMG-II): from individual species to whole genera.</title>
        <authorList>
            <person name="Goeker M."/>
        </authorList>
    </citation>
    <scope>NUCLEOTIDE SEQUENCE [LARGE SCALE GENOMIC DNA]</scope>
    <source>
        <strain evidence="1 2">DSM 18435</strain>
    </source>
</reference>
<dbReference type="AlphaFoldDB" id="A0A4R6TNN7"/>